<dbReference type="Proteomes" id="UP000184509">
    <property type="component" value="Unassembled WGS sequence"/>
</dbReference>
<evidence type="ECO:0000313" key="4">
    <source>
        <dbReference type="Proteomes" id="UP000184509"/>
    </source>
</evidence>
<dbReference type="STRING" id="1297750.SAMN05444405_109107"/>
<name>A0A1M5C582_9BACE</name>
<dbReference type="EMBL" id="FQTV01000009">
    <property type="protein sequence ID" value="SHF49796.1"/>
    <property type="molecule type" value="Genomic_DNA"/>
</dbReference>
<feature type="signal peptide" evidence="1">
    <location>
        <begin position="1"/>
        <end position="23"/>
    </location>
</feature>
<evidence type="ECO:0000259" key="2">
    <source>
        <dbReference type="Pfam" id="PF09832"/>
    </source>
</evidence>
<dbReference type="OrthoDB" id="1143459at2"/>
<keyword evidence="1" id="KW-0732">Signal</keyword>
<organism evidence="3 4">
    <name type="scientific">Bacteroides luti</name>
    <dbReference type="NCBI Taxonomy" id="1297750"/>
    <lineage>
        <taxon>Bacteria</taxon>
        <taxon>Pseudomonadati</taxon>
        <taxon>Bacteroidota</taxon>
        <taxon>Bacteroidia</taxon>
        <taxon>Bacteroidales</taxon>
        <taxon>Bacteroidaceae</taxon>
        <taxon>Bacteroides</taxon>
    </lineage>
</organism>
<proteinExistence type="predicted"/>
<sequence length="153" mass="17443">MKHSSMKTILFAVFAFISVTTMAQSVDSYSQVMKKYLIATNTLKNMQTMVPQMLKPFQTQSPNIPKEFWDSVNEELLNDVVNQMTEMLTPIYQKYLTQKELEDVLAFYESPAGKKISDVTPKITSEAIQVGQNWGASIVTKIQARMKEKGYTK</sequence>
<evidence type="ECO:0000256" key="1">
    <source>
        <dbReference type="SAM" id="SignalP"/>
    </source>
</evidence>
<dbReference type="Pfam" id="PF09832">
    <property type="entry name" value="DUF2059"/>
    <property type="match status" value="1"/>
</dbReference>
<gene>
    <name evidence="3" type="ORF">SAMN05444405_109107</name>
</gene>
<protein>
    <recommendedName>
        <fullName evidence="2">DUF2059 domain-containing protein</fullName>
    </recommendedName>
</protein>
<evidence type="ECO:0000313" key="3">
    <source>
        <dbReference type="EMBL" id="SHF49796.1"/>
    </source>
</evidence>
<dbReference type="InterPro" id="IPR018637">
    <property type="entry name" value="DUF2059"/>
</dbReference>
<reference evidence="4" key="1">
    <citation type="submission" date="2016-11" db="EMBL/GenBank/DDBJ databases">
        <authorList>
            <person name="Varghese N."/>
            <person name="Submissions S."/>
        </authorList>
    </citation>
    <scope>NUCLEOTIDE SEQUENCE [LARGE SCALE GENOMIC DNA]</scope>
    <source>
        <strain evidence="4">DSM 26991</strain>
    </source>
</reference>
<feature type="chain" id="PRO_5012657531" description="DUF2059 domain-containing protein" evidence="1">
    <location>
        <begin position="24"/>
        <end position="153"/>
    </location>
</feature>
<feature type="domain" description="DUF2059" evidence="2">
    <location>
        <begin position="83"/>
        <end position="140"/>
    </location>
</feature>
<keyword evidence="4" id="KW-1185">Reference proteome</keyword>
<dbReference type="AlphaFoldDB" id="A0A1M5C582"/>
<accession>A0A1M5C582</accession>